<keyword evidence="2" id="KW-0217">Developmental protein</keyword>
<sequence>TFEDVSKEQQKRIPIRSWEARRISVLPLWWRITHSSRWIAQVLASELSLVAFVLLLAMVFSEKWLCLSQSRFYQRWPPNVSSRIYTSAHVMSLGLLRICTSKNCSSSDDRKDSFKLWANHPLFGVAQITFCLTLGLGFVFTVWLHLPYLRRLQRLPFFSWIGTIMSFCEVTFIFFTLLLFPINLWIFELKKNVSIPIGWSYFIGWLVFVLYITCAALCHFNNKRFWSVITNCPRGSGFCSDSACSAQNFQSELVALPASVSQEEVPHLEPKKPPP</sequence>
<evidence type="ECO:0000256" key="6">
    <source>
        <dbReference type="ARBA" id="ARBA00022871"/>
    </source>
</evidence>
<accession>A0A673V883</accession>
<evidence type="ECO:0000256" key="8">
    <source>
        <dbReference type="ARBA" id="ARBA00023136"/>
    </source>
</evidence>
<keyword evidence="3" id="KW-0597">Phosphoprotein</keyword>
<feature type="transmembrane region" description="Helical" evidence="12">
    <location>
        <begin position="158"/>
        <end position="187"/>
    </location>
</feature>
<keyword evidence="6" id="KW-0744">Spermatogenesis</keyword>
<evidence type="ECO:0000256" key="2">
    <source>
        <dbReference type="ARBA" id="ARBA00022473"/>
    </source>
</evidence>
<keyword evidence="5" id="KW-0221">Differentiation</keyword>
<feature type="transmembrane region" description="Helical" evidence="12">
    <location>
        <begin position="38"/>
        <end position="60"/>
    </location>
</feature>
<evidence type="ECO:0000313" key="13">
    <source>
        <dbReference type="Ensembl" id="ENSSSUP00005033893.1"/>
    </source>
</evidence>
<dbReference type="AlphaFoldDB" id="A0A673V883"/>
<evidence type="ECO:0000256" key="12">
    <source>
        <dbReference type="SAM" id="Phobius"/>
    </source>
</evidence>
<dbReference type="FunFam" id="1.20.140.150:FF:000074">
    <property type="entry name" value="Outer dense fiber of sperm tails 4"/>
    <property type="match status" value="1"/>
</dbReference>
<evidence type="ECO:0000256" key="4">
    <source>
        <dbReference type="ARBA" id="ARBA00022692"/>
    </source>
</evidence>
<dbReference type="Proteomes" id="UP000472268">
    <property type="component" value="Chromosome 17"/>
</dbReference>
<evidence type="ECO:0000256" key="3">
    <source>
        <dbReference type="ARBA" id="ARBA00022553"/>
    </source>
</evidence>
<dbReference type="Ensembl" id="ENSSSUT00005038636.1">
    <property type="protein sequence ID" value="ENSSSUP00005033893.1"/>
    <property type="gene ID" value="ENSSSUG00005021794.1"/>
</dbReference>
<keyword evidence="8 12" id="KW-0472">Membrane</keyword>
<evidence type="ECO:0000256" key="7">
    <source>
        <dbReference type="ARBA" id="ARBA00022989"/>
    </source>
</evidence>
<dbReference type="GO" id="GO:0030154">
    <property type="term" value="P:cell differentiation"/>
    <property type="evidence" value="ECO:0007669"/>
    <property type="project" value="UniProtKB-KW"/>
</dbReference>
<comment type="function">
    <text evidence="9">Component of the outer dense fibers (ODF) of spermatozoa which could be involved in sperm tail structure, sperm movement and general organization of cellular cytoskeleton.</text>
</comment>
<reference evidence="13" key="3">
    <citation type="submission" date="2025-09" db="UniProtKB">
        <authorList>
            <consortium name="Ensembl"/>
        </authorList>
    </citation>
    <scope>IDENTIFICATION</scope>
</reference>
<name>A0A673V883_SURSU</name>
<keyword evidence="4 12" id="KW-0812">Transmembrane</keyword>
<proteinExistence type="predicted"/>
<evidence type="ECO:0000256" key="5">
    <source>
        <dbReference type="ARBA" id="ARBA00022782"/>
    </source>
</evidence>
<evidence type="ECO:0000256" key="9">
    <source>
        <dbReference type="ARBA" id="ARBA00054558"/>
    </source>
</evidence>
<feature type="transmembrane region" description="Helical" evidence="12">
    <location>
        <begin position="199"/>
        <end position="220"/>
    </location>
</feature>
<dbReference type="OMA" id="FHWMAQV"/>
<feature type="transmembrane region" description="Helical" evidence="12">
    <location>
        <begin position="122"/>
        <end position="146"/>
    </location>
</feature>
<reference evidence="13" key="2">
    <citation type="submission" date="2025-08" db="UniProtKB">
        <authorList>
            <consortium name="Ensembl"/>
        </authorList>
    </citation>
    <scope>IDENTIFICATION</scope>
</reference>
<keyword evidence="7 12" id="KW-1133">Transmembrane helix</keyword>
<organism evidence="13 14">
    <name type="scientific">Suricata suricatta</name>
    <name type="common">Meerkat</name>
    <dbReference type="NCBI Taxonomy" id="37032"/>
    <lineage>
        <taxon>Eukaryota</taxon>
        <taxon>Metazoa</taxon>
        <taxon>Chordata</taxon>
        <taxon>Craniata</taxon>
        <taxon>Vertebrata</taxon>
        <taxon>Euteleostomi</taxon>
        <taxon>Mammalia</taxon>
        <taxon>Eutheria</taxon>
        <taxon>Laurasiatheria</taxon>
        <taxon>Carnivora</taxon>
        <taxon>Feliformia</taxon>
        <taxon>Herpestidae</taxon>
        <taxon>Suricata</taxon>
    </lineage>
</organism>
<comment type="subcellular location">
    <subcellularLocation>
        <location evidence="1">Membrane</location>
        <topology evidence="1">Multi-pass membrane protein</topology>
    </subcellularLocation>
</comment>
<protein>
    <recommendedName>
        <fullName evidence="10">Outer dense fiber protein 4</fullName>
    </recommendedName>
    <alternativeName>
        <fullName evidence="11">Outer dense fiber of sperm tails protein 4</fullName>
    </alternativeName>
</protein>
<gene>
    <name evidence="13" type="primary">ODF4</name>
</gene>
<evidence type="ECO:0000256" key="1">
    <source>
        <dbReference type="ARBA" id="ARBA00004141"/>
    </source>
</evidence>
<evidence type="ECO:0000256" key="11">
    <source>
        <dbReference type="ARBA" id="ARBA00079416"/>
    </source>
</evidence>
<evidence type="ECO:0000256" key="10">
    <source>
        <dbReference type="ARBA" id="ARBA00073557"/>
    </source>
</evidence>
<evidence type="ECO:0000313" key="14">
    <source>
        <dbReference type="Proteomes" id="UP000472268"/>
    </source>
</evidence>
<dbReference type="Gene3D" id="1.20.140.150">
    <property type="match status" value="1"/>
</dbReference>
<dbReference type="GO" id="GO:0016020">
    <property type="term" value="C:membrane"/>
    <property type="evidence" value="ECO:0007669"/>
    <property type="project" value="UniProtKB-SubCell"/>
</dbReference>
<keyword evidence="14" id="KW-1185">Reference proteome</keyword>
<reference evidence="13 14" key="1">
    <citation type="submission" date="2019-05" db="EMBL/GenBank/DDBJ databases">
        <title>A Chromosome-scale Meerkat (S. suricatta) Genome Assembly.</title>
        <authorList>
            <person name="Dudchenko O."/>
            <person name="Lieberman Aiden E."/>
            <person name="Tung J."/>
            <person name="Barreiro L.B."/>
            <person name="Clutton-Brock T.H."/>
        </authorList>
    </citation>
    <scope>NUCLEOTIDE SEQUENCE [LARGE SCALE GENOMIC DNA]</scope>
</reference>
<dbReference type="GO" id="GO:0007283">
    <property type="term" value="P:spermatogenesis"/>
    <property type="evidence" value="ECO:0007669"/>
    <property type="project" value="UniProtKB-KW"/>
</dbReference>